<reference evidence="3 4" key="1">
    <citation type="submission" date="2015-09" db="EMBL/GenBank/DDBJ databases">
        <authorList>
            <consortium name="Pathogen Informatics"/>
        </authorList>
    </citation>
    <scope>NUCLEOTIDE SEQUENCE [LARGE SCALE GENOMIC DNA]</scope>
    <source>
        <strain evidence="2 4">2789STDY5834908</strain>
        <strain evidence="1 3">2789STDY5834959</strain>
    </source>
</reference>
<dbReference type="AlphaFoldDB" id="A0A174RCV6"/>
<dbReference type="EMBL" id="CZAU01000023">
    <property type="protein sequence ID" value="CUP83263.1"/>
    <property type="molecule type" value="Genomic_DNA"/>
</dbReference>
<sequence length="162" mass="18881">MVVNRSNLHVGQTVFFVHKEYNSLTKMKEDSIVECKITKIGRVYITINNGYPNRQFFIKSGNDYEFGIQEKENAIDGGILCFTREDAEKHLLKKKMMLELRNINYSEKTNSLNQLLLMKLAYEVGKLDFTDDTMLKIPLPVNYKEMSEETLKSFLESDGEYE</sequence>
<evidence type="ECO:0000313" key="2">
    <source>
        <dbReference type="EMBL" id="CUP83263.1"/>
    </source>
</evidence>
<evidence type="ECO:0000313" key="1">
    <source>
        <dbReference type="EMBL" id="CUN17471.1"/>
    </source>
</evidence>
<evidence type="ECO:0000313" key="3">
    <source>
        <dbReference type="Proteomes" id="UP000095553"/>
    </source>
</evidence>
<evidence type="ECO:0000313" key="4">
    <source>
        <dbReference type="Proteomes" id="UP000095564"/>
    </source>
</evidence>
<dbReference type="InterPro" id="IPR056982">
    <property type="entry name" value="Phage_ProQ_C-like"/>
</dbReference>
<organism evidence="2 4">
    <name type="scientific">Anaerostipes hadrus</name>
    <dbReference type="NCBI Taxonomy" id="649756"/>
    <lineage>
        <taxon>Bacteria</taxon>
        <taxon>Bacillati</taxon>
        <taxon>Bacillota</taxon>
        <taxon>Clostridia</taxon>
        <taxon>Lachnospirales</taxon>
        <taxon>Lachnospiraceae</taxon>
        <taxon>Anaerostipes</taxon>
    </lineage>
</organism>
<gene>
    <name evidence="2" type="ORF">ERS852520_02316</name>
    <name evidence="1" type="ORF">ERS852571_02985</name>
</gene>
<dbReference type="Proteomes" id="UP000095564">
    <property type="component" value="Unassembled WGS sequence"/>
</dbReference>
<proteinExistence type="predicted"/>
<protein>
    <submittedName>
        <fullName evidence="2">Uncharacterized protein</fullName>
    </submittedName>
</protein>
<dbReference type="RefSeq" id="WP_055073439.1">
    <property type="nucleotide sequence ID" value="NZ_CYXY01000027.1"/>
</dbReference>
<dbReference type="Pfam" id="PF24203">
    <property type="entry name" value="Phage_ProQ_C_like"/>
    <property type="match status" value="1"/>
</dbReference>
<accession>A0A174RCV6</accession>
<dbReference type="EMBL" id="CYXY01000027">
    <property type="protein sequence ID" value="CUN17471.1"/>
    <property type="molecule type" value="Genomic_DNA"/>
</dbReference>
<dbReference type="Proteomes" id="UP000095553">
    <property type="component" value="Unassembled WGS sequence"/>
</dbReference>
<name>A0A174RCV6_ANAHA</name>